<dbReference type="EMBL" id="FQWZ01000002">
    <property type="protein sequence ID" value="SHG65396.1"/>
    <property type="molecule type" value="Genomic_DNA"/>
</dbReference>
<keyword evidence="2" id="KW-1133">Transmembrane helix</keyword>
<dbReference type="RefSeq" id="WP_072894676.1">
    <property type="nucleotide sequence ID" value="NZ_FQWZ01000002.1"/>
</dbReference>
<dbReference type="SUPFAM" id="SSF111369">
    <property type="entry name" value="HlyD-like secretion proteins"/>
    <property type="match status" value="1"/>
</dbReference>
<reference evidence="4 5" key="1">
    <citation type="submission" date="2016-11" db="EMBL/GenBank/DDBJ databases">
        <authorList>
            <person name="Jaros S."/>
            <person name="Januszkiewicz K."/>
            <person name="Wedrychowicz H."/>
        </authorList>
    </citation>
    <scope>NUCLEOTIDE SEQUENCE [LARGE SCALE GENOMIC DNA]</scope>
    <source>
        <strain evidence="4 5">CGMCC 1.7049</strain>
    </source>
</reference>
<feature type="domain" description="Multidrug resistance protein MdtA-like barrel-sandwich hybrid" evidence="3">
    <location>
        <begin position="62"/>
        <end position="192"/>
    </location>
</feature>
<dbReference type="GO" id="GO:0015562">
    <property type="term" value="F:efflux transmembrane transporter activity"/>
    <property type="evidence" value="ECO:0007669"/>
    <property type="project" value="TreeGrafter"/>
</dbReference>
<keyword evidence="2" id="KW-0472">Membrane</keyword>
<accession>A0A1M5LKA0</accession>
<dbReference type="NCBIfam" id="TIGR01730">
    <property type="entry name" value="RND_mfp"/>
    <property type="match status" value="1"/>
</dbReference>
<evidence type="ECO:0000256" key="1">
    <source>
        <dbReference type="ARBA" id="ARBA00009477"/>
    </source>
</evidence>
<sequence>MIVLRKITFYIALISIVMMGIQIYRLSHRPEPPPPTGQPPVKPGIKGISAAGLVEAIHDNTQLGAPVAGIVSQVFVGVGDRIKVGQPLFQVDDRDLRAQLLLQQANLRVAQAQLARISAVHQRLTAVADPYAVTRGEVSARADEVEVAKAQVEAAQAAVKATQTLVERTRVTSPIDGSVLQMSISPGEFVAPQSAVAPMVLGAIDEVQVRADVDEQIAPRIKPGKNAVGYIKGEPDRAIPLTFVRIEPLVIPKRSLTGMVAERVDTRVLQVVFRFANPVEKPVYVGQQMDLYIEE</sequence>
<dbReference type="Gene3D" id="2.40.30.170">
    <property type="match status" value="1"/>
</dbReference>
<proteinExistence type="inferred from homology"/>
<evidence type="ECO:0000256" key="2">
    <source>
        <dbReference type="SAM" id="Phobius"/>
    </source>
</evidence>
<dbReference type="Pfam" id="PF25917">
    <property type="entry name" value="BSH_RND"/>
    <property type="match status" value="1"/>
</dbReference>
<dbReference type="InterPro" id="IPR006143">
    <property type="entry name" value="RND_pump_MFP"/>
</dbReference>
<dbReference type="PANTHER" id="PTHR30469">
    <property type="entry name" value="MULTIDRUG RESISTANCE PROTEIN MDTA"/>
    <property type="match status" value="1"/>
</dbReference>
<comment type="similarity">
    <text evidence="1">Belongs to the membrane fusion protein (MFP) (TC 8.A.1) family.</text>
</comment>
<evidence type="ECO:0000313" key="5">
    <source>
        <dbReference type="Proteomes" id="UP000199758"/>
    </source>
</evidence>
<organism evidence="4 5">
    <name type="scientific">Hydrocarboniphaga daqingensis</name>
    <dbReference type="NCBI Taxonomy" id="490188"/>
    <lineage>
        <taxon>Bacteria</taxon>
        <taxon>Pseudomonadati</taxon>
        <taxon>Pseudomonadota</taxon>
        <taxon>Gammaproteobacteria</taxon>
        <taxon>Nevskiales</taxon>
        <taxon>Nevskiaceae</taxon>
        <taxon>Hydrocarboniphaga</taxon>
    </lineage>
</organism>
<evidence type="ECO:0000259" key="3">
    <source>
        <dbReference type="Pfam" id="PF25917"/>
    </source>
</evidence>
<feature type="transmembrane region" description="Helical" evidence="2">
    <location>
        <begin position="7"/>
        <end position="24"/>
    </location>
</feature>
<dbReference type="InterPro" id="IPR058625">
    <property type="entry name" value="MdtA-like_BSH"/>
</dbReference>
<gene>
    <name evidence="4" type="ORF">SAMN04488068_0950</name>
</gene>
<name>A0A1M5LKA0_9GAMM</name>
<protein>
    <submittedName>
        <fullName evidence="4">RND family efflux transporter, MFP subunit</fullName>
    </submittedName>
</protein>
<dbReference type="PANTHER" id="PTHR30469:SF15">
    <property type="entry name" value="HLYD FAMILY OF SECRETION PROTEINS"/>
    <property type="match status" value="1"/>
</dbReference>
<dbReference type="GO" id="GO:1990281">
    <property type="term" value="C:efflux pump complex"/>
    <property type="evidence" value="ECO:0007669"/>
    <property type="project" value="TreeGrafter"/>
</dbReference>
<dbReference type="OrthoDB" id="9785187at2"/>
<dbReference type="STRING" id="490188.SAMN04488068_0950"/>
<dbReference type="Gene3D" id="2.40.50.100">
    <property type="match status" value="1"/>
</dbReference>
<keyword evidence="5" id="KW-1185">Reference proteome</keyword>
<evidence type="ECO:0000313" key="4">
    <source>
        <dbReference type="EMBL" id="SHG65396.1"/>
    </source>
</evidence>
<dbReference type="Gene3D" id="1.10.287.470">
    <property type="entry name" value="Helix hairpin bin"/>
    <property type="match status" value="1"/>
</dbReference>
<keyword evidence="2" id="KW-0812">Transmembrane</keyword>
<dbReference type="AlphaFoldDB" id="A0A1M5LKA0"/>
<dbReference type="Proteomes" id="UP000199758">
    <property type="component" value="Unassembled WGS sequence"/>
</dbReference>